<name>A0ABN9PDS5_9DINO</name>
<dbReference type="Proteomes" id="UP001189429">
    <property type="component" value="Unassembled WGS sequence"/>
</dbReference>
<reference evidence="2" key="1">
    <citation type="submission" date="2023-10" db="EMBL/GenBank/DDBJ databases">
        <authorList>
            <person name="Chen Y."/>
            <person name="Shah S."/>
            <person name="Dougan E. K."/>
            <person name="Thang M."/>
            <person name="Chan C."/>
        </authorList>
    </citation>
    <scope>NUCLEOTIDE SEQUENCE [LARGE SCALE GENOMIC DNA]</scope>
</reference>
<keyword evidence="3" id="KW-1185">Reference proteome</keyword>
<organism evidence="2 3">
    <name type="scientific">Prorocentrum cordatum</name>
    <dbReference type="NCBI Taxonomy" id="2364126"/>
    <lineage>
        <taxon>Eukaryota</taxon>
        <taxon>Sar</taxon>
        <taxon>Alveolata</taxon>
        <taxon>Dinophyceae</taxon>
        <taxon>Prorocentrales</taxon>
        <taxon>Prorocentraceae</taxon>
        <taxon>Prorocentrum</taxon>
    </lineage>
</organism>
<protein>
    <submittedName>
        <fullName evidence="2">Uncharacterized protein</fullName>
    </submittedName>
</protein>
<feature type="compositionally biased region" description="Basic and acidic residues" evidence="1">
    <location>
        <begin position="1"/>
        <end position="10"/>
    </location>
</feature>
<evidence type="ECO:0000256" key="1">
    <source>
        <dbReference type="SAM" id="MobiDB-lite"/>
    </source>
</evidence>
<feature type="compositionally biased region" description="Low complexity" evidence="1">
    <location>
        <begin position="11"/>
        <end position="22"/>
    </location>
</feature>
<dbReference type="EMBL" id="CAUYUJ010000517">
    <property type="protein sequence ID" value="CAK0791032.1"/>
    <property type="molecule type" value="Genomic_DNA"/>
</dbReference>
<sequence>MKKGAPDRESLPGGASAALSLGKGPGGHDRGPRLLARLGECPMRALPASSVGCNPTVCRDIMWRRRQPSIGTCCRRGGLRTSAWQEMKQAAALALPPQKWRQEEEEEEAEETEEEEEETERR</sequence>
<evidence type="ECO:0000313" key="3">
    <source>
        <dbReference type="Proteomes" id="UP001189429"/>
    </source>
</evidence>
<evidence type="ECO:0000313" key="2">
    <source>
        <dbReference type="EMBL" id="CAK0791032.1"/>
    </source>
</evidence>
<proteinExistence type="predicted"/>
<gene>
    <name evidence="2" type="ORF">PCOR1329_LOCUS2091</name>
</gene>
<accession>A0ABN9PDS5</accession>
<feature type="region of interest" description="Disordered" evidence="1">
    <location>
        <begin position="93"/>
        <end position="122"/>
    </location>
</feature>
<comment type="caution">
    <text evidence="2">The sequence shown here is derived from an EMBL/GenBank/DDBJ whole genome shotgun (WGS) entry which is preliminary data.</text>
</comment>
<feature type="region of interest" description="Disordered" evidence="1">
    <location>
        <begin position="1"/>
        <end position="33"/>
    </location>
</feature>
<feature type="compositionally biased region" description="Acidic residues" evidence="1">
    <location>
        <begin position="103"/>
        <end position="122"/>
    </location>
</feature>